<comment type="caution">
    <text evidence="2">The sequence shown here is derived from an EMBL/GenBank/DDBJ whole genome shotgun (WGS) entry which is preliminary data.</text>
</comment>
<dbReference type="PANTHER" id="PTHR33065:SF81">
    <property type="entry name" value="DUF6598 DOMAIN-CONTAINING PROTEIN"/>
    <property type="match status" value="1"/>
</dbReference>
<dbReference type="EMBL" id="PQIB02000005">
    <property type="protein sequence ID" value="RLN16899.1"/>
    <property type="molecule type" value="Genomic_DNA"/>
</dbReference>
<dbReference type="InterPro" id="IPR046533">
    <property type="entry name" value="DUF6598"/>
</dbReference>
<dbReference type="Proteomes" id="UP000275267">
    <property type="component" value="Unassembled WGS sequence"/>
</dbReference>
<reference evidence="3" key="1">
    <citation type="journal article" date="2019" name="Nat. Commun.">
        <title>The genome of broomcorn millet.</title>
        <authorList>
            <person name="Zou C."/>
            <person name="Miki D."/>
            <person name="Li D."/>
            <person name="Tang Q."/>
            <person name="Xiao L."/>
            <person name="Rajput S."/>
            <person name="Deng P."/>
            <person name="Jia W."/>
            <person name="Huang R."/>
            <person name="Zhang M."/>
            <person name="Sun Y."/>
            <person name="Hu J."/>
            <person name="Fu X."/>
            <person name="Schnable P.S."/>
            <person name="Li F."/>
            <person name="Zhang H."/>
            <person name="Feng B."/>
            <person name="Zhu X."/>
            <person name="Liu R."/>
            <person name="Schnable J.C."/>
            <person name="Zhu J.-K."/>
            <person name="Zhang H."/>
        </authorList>
    </citation>
    <scope>NUCLEOTIDE SEQUENCE [LARGE SCALE GENOMIC DNA]</scope>
</reference>
<name>A0A3L6S8L5_PANMI</name>
<dbReference type="OrthoDB" id="672554at2759"/>
<dbReference type="Pfam" id="PF20241">
    <property type="entry name" value="DUF6598"/>
    <property type="match status" value="1"/>
</dbReference>
<keyword evidence="3" id="KW-1185">Reference proteome</keyword>
<evidence type="ECO:0000313" key="2">
    <source>
        <dbReference type="EMBL" id="RLN16899.1"/>
    </source>
</evidence>
<proteinExistence type="predicted"/>
<dbReference type="PANTHER" id="PTHR33065">
    <property type="entry name" value="OS07G0486400 PROTEIN"/>
    <property type="match status" value="1"/>
</dbReference>
<gene>
    <name evidence="2" type="ORF">C2845_PM02G01390</name>
</gene>
<feature type="domain" description="DUF6598" evidence="1">
    <location>
        <begin position="59"/>
        <end position="147"/>
    </location>
</feature>
<accession>A0A3L6S8L5</accession>
<evidence type="ECO:0000259" key="1">
    <source>
        <dbReference type="Pfam" id="PF20241"/>
    </source>
</evidence>
<dbReference type="AlphaFoldDB" id="A0A3L6S8L5"/>
<evidence type="ECO:0000313" key="3">
    <source>
        <dbReference type="Proteomes" id="UP000275267"/>
    </source>
</evidence>
<protein>
    <recommendedName>
        <fullName evidence="1">DUF6598 domain-containing protein</fullName>
    </recommendedName>
</protein>
<organism evidence="2 3">
    <name type="scientific">Panicum miliaceum</name>
    <name type="common">Proso millet</name>
    <name type="synonym">Broomcorn millet</name>
    <dbReference type="NCBI Taxonomy" id="4540"/>
    <lineage>
        <taxon>Eukaryota</taxon>
        <taxon>Viridiplantae</taxon>
        <taxon>Streptophyta</taxon>
        <taxon>Embryophyta</taxon>
        <taxon>Tracheophyta</taxon>
        <taxon>Spermatophyta</taxon>
        <taxon>Magnoliopsida</taxon>
        <taxon>Liliopsida</taxon>
        <taxon>Poales</taxon>
        <taxon>Poaceae</taxon>
        <taxon>PACMAD clade</taxon>
        <taxon>Panicoideae</taxon>
        <taxon>Panicodae</taxon>
        <taxon>Paniceae</taxon>
        <taxon>Panicinae</taxon>
        <taxon>Panicum</taxon>
        <taxon>Panicum sect. Panicum</taxon>
    </lineage>
</organism>
<sequence>MPGEHVLASQPPGGATTQPARIALPLDTIPDSERDDLDLALNIIHLKVLASDVGFPGEMLAPTGPNRGPFESAPFYFEISLKIRGEEQTMDRIFSRSLITEDYPLDQWTRKQEISSWLSTLEFAYRSVHYAVEATVGINILRGPRKNSTGAW</sequence>